<dbReference type="PROSITE" id="PS50112">
    <property type="entry name" value="PAS"/>
    <property type="match status" value="2"/>
</dbReference>
<dbReference type="Pfam" id="PF00072">
    <property type="entry name" value="Response_reg"/>
    <property type="match status" value="1"/>
</dbReference>
<dbReference type="GO" id="GO:0000155">
    <property type="term" value="F:phosphorelay sensor kinase activity"/>
    <property type="evidence" value="ECO:0007669"/>
    <property type="project" value="InterPro"/>
</dbReference>
<evidence type="ECO:0000256" key="2">
    <source>
        <dbReference type="ARBA" id="ARBA00012438"/>
    </source>
</evidence>
<feature type="domain" description="PAC" evidence="11">
    <location>
        <begin position="751"/>
        <end position="803"/>
    </location>
</feature>
<evidence type="ECO:0000256" key="6">
    <source>
        <dbReference type="PROSITE-ProRule" id="PRU00169"/>
    </source>
</evidence>
<dbReference type="InterPro" id="IPR036890">
    <property type="entry name" value="HATPase_C_sf"/>
</dbReference>
<dbReference type="Pfam" id="PF13426">
    <property type="entry name" value="PAS_9"/>
    <property type="match status" value="2"/>
</dbReference>
<dbReference type="InterPro" id="IPR004358">
    <property type="entry name" value="Sig_transdc_His_kin-like_C"/>
</dbReference>
<feature type="domain" description="Histidine kinase" evidence="8">
    <location>
        <begin position="942"/>
        <end position="1164"/>
    </location>
</feature>
<dbReference type="PROSITE" id="PS50113">
    <property type="entry name" value="PAC"/>
    <property type="match status" value="3"/>
</dbReference>
<dbReference type="InterPro" id="IPR000014">
    <property type="entry name" value="PAS"/>
</dbReference>
<dbReference type="AlphaFoldDB" id="A0A4D6HS87"/>
<dbReference type="SUPFAM" id="SSF55785">
    <property type="entry name" value="PYP-like sensor domain (PAS domain)"/>
    <property type="match status" value="5"/>
</dbReference>
<dbReference type="InterPro" id="IPR000700">
    <property type="entry name" value="PAS-assoc_C"/>
</dbReference>
<dbReference type="GeneID" id="39852571"/>
<feature type="domain" description="PAS" evidence="10">
    <location>
        <begin position="441"/>
        <end position="506"/>
    </location>
</feature>
<evidence type="ECO:0000259" key="9">
    <source>
        <dbReference type="PROSITE" id="PS50110"/>
    </source>
</evidence>
<dbReference type="SMART" id="SM00091">
    <property type="entry name" value="PAS"/>
    <property type="match status" value="5"/>
</dbReference>
<evidence type="ECO:0000259" key="11">
    <source>
        <dbReference type="PROSITE" id="PS50113"/>
    </source>
</evidence>
<reference evidence="12 13" key="1">
    <citation type="journal article" date="2019" name="Nat. Commun.">
        <title>A new type of DNA phosphorothioation-based antiviral system in archaea.</title>
        <authorList>
            <person name="Xiong L."/>
            <person name="Liu S."/>
            <person name="Chen S."/>
            <person name="Xiao Y."/>
            <person name="Zhu B."/>
            <person name="Gao Y."/>
            <person name="Zhang Y."/>
            <person name="Chen B."/>
            <person name="Luo J."/>
            <person name="Deng Z."/>
            <person name="Chen X."/>
            <person name="Wang L."/>
            <person name="Chen S."/>
        </authorList>
    </citation>
    <scope>NUCLEOTIDE SEQUENCE [LARGE SCALE GENOMIC DNA]</scope>
    <source>
        <strain evidence="12 13">JCM 10635</strain>
    </source>
</reference>
<evidence type="ECO:0000256" key="4">
    <source>
        <dbReference type="ARBA" id="ARBA00022679"/>
    </source>
</evidence>
<keyword evidence="7" id="KW-0175">Coiled coil</keyword>
<comment type="caution">
    <text evidence="6">Lacks conserved residue(s) required for the propagation of feature annotation.</text>
</comment>
<dbReference type="SMART" id="SM00387">
    <property type="entry name" value="HATPase_c"/>
    <property type="match status" value="1"/>
</dbReference>
<organism evidence="12 13">
    <name type="scientific">Natronorubrum bangense</name>
    <dbReference type="NCBI Taxonomy" id="61858"/>
    <lineage>
        <taxon>Archaea</taxon>
        <taxon>Methanobacteriati</taxon>
        <taxon>Methanobacteriota</taxon>
        <taxon>Stenosarchaea group</taxon>
        <taxon>Halobacteria</taxon>
        <taxon>Halobacteriales</taxon>
        <taxon>Natrialbaceae</taxon>
        <taxon>Natronorubrum</taxon>
    </lineage>
</organism>
<dbReference type="Gene3D" id="3.30.450.40">
    <property type="match status" value="1"/>
</dbReference>
<dbReference type="InterPro" id="IPR011006">
    <property type="entry name" value="CheY-like_superfamily"/>
</dbReference>
<dbReference type="SUPFAM" id="SSF55874">
    <property type="entry name" value="ATPase domain of HSP90 chaperone/DNA topoisomerase II/histidine kinase"/>
    <property type="match status" value="1"/>
</dbReference>
<feature type="domain" description="PAS" evidence="10">
    <location>
        <begin position="556"/>
        <end position="617"/>
    </location>
</feature>
<evidence type="ECO:0000256" key="7">
    <source>
        <dbReference type="SAM" id="Coils"/>
    </source>
</evidence>
<dbReference type="Gene3D" id="3.30.450.20">
    <property type="entry name" value="PAS domain"/>
    <property type="match status" value="5"/>
</dbReference>
<dbReference type="Gene3D" id="2.10.70.100">
    <property type="match status" value="1"/>
</dbReference>
<comment type="catalytic activity">
    <reaction evidence="1">
        <text>ATP + protein L-histidine = ADP + protein N-phospho-L-histidine.</text>
        <dbReference type="EC" id="2.7.13.3"/>
    </reaction>
</comment>
<feature type="coiled-coil region" evidence="7">
    <location>
        <begin position="915"/>
        <end position="942"/>
    </location>
</feature>
<accession>A0A4D6HS87</accession>
<evidence type="ECO:0000313" key="12">
    <source>
        <dbReference type="EMBL" id="QCC55657.1"/>
    </source>
</evidence>
<keyword evidence="5" id="KW-0418">Kinase</keyword>
<dbReference type="Gene3D" id="3.40.50.2300">
    <property type="match status" value="1"/>
</dbReference>
<feature type="domain" description="Response regulatory" evidence="9">
    <location>
        <begin position="6"/>
        <end position="122"/>
    </location>
</feature>
<dbReference type="Pfam" id="PF08448">
    <property type="entry name" value="PAS_4"/>
    <property type="match status" value="2"/>
</dbReference>
<dbReference type="PANTHER" id="PTHR43304:SF1">
    <property type="entry name" value="PAC DOMAIN-CONTAINING PROTEIN"/>
    <property type="match status" value="1"/>
</dbReference>
<dbReference type="EC" id="2.7.13.3" evidence="2"/>
<dbReference type="Pfam" id="PF08447">
    <property type="entry name" value="PAS_3"/>
    <property type="match status" value="1"/>
</dbReference>
<dbReference type="CDD" id="cd00130">
    <property type="entry name" value="PAS"/>
    <property type="match status" value="5"/>
</dbReference>
<dbReference type="SUPFAM" id="SSF55781">
    <property type="entry name" value="GAF domain-like"/>
    <property type="match status" value="1"/>
</dbReference>
<dbReference type="SMART" id="SM00448">
    <property type="entry name" value="REC"/>
    <property type="match status" value="1"/>
</dbReference>
<dbReference type="SUPFAM" id="SSF52172">
    <property type="entry name" value="CheY-like"/>
    <property type="match status" value="1"/>
</dbReference>
<evidence type="ECO:0000259" key="8">
    <source>
        <dbReference type="PROSITE" id="PS50109"/>
    </source>
</evidence>
<evidence type="ECO:0000259" key="10">
    <source>
        <dbReference type="PROSITE" id="PS50112"/>
    </source>
</evidence>
<evidence type="ECO:0000256" key="1">
    <source>
        <dbReference type="ARBA" id="ARBA00000085"/>
    </source>
</evidence>
<evidence type="ECO:0000313" key="13">
    <source>
        <dbReference type="Proteomes" id="UP000296822"/>
    </source>
</evidence>
<dbReference type="SMART" id="SM00086">
    <property type="entry name" value="PAC"/>
    <property type="match status" value="4"/>
</dbReference>
<gene>
    <name evidence="12" type="ORF">DV706_14985</name>
</gene>
<keyword evidence="3" id="KW-0597">Phosphoprotein</keyword>
<dbReference type="InterPro" id="IPR003594">
    <property type="entry name" value="HATPase_dom"/>
</dbReference>
<dbReference type="PRINTS" id="PR00344">
    <property type="entry name" value="BCTRLSENSOR"/>
</dbReference>
<protein>
    <recommendedName>
        <fullName evidence="2">histidine kinase</fullName>
        <ecNumber evidence="2">2.7.13.3</ecNumber>
    </recommendedName>
</protein>
<dbReference type="NCBIfam" id="TIGR00229">
    <property type="entry name" value="sensory_box"/>
    <property type="match status" value="5"/>
</dbReference>
<name>A0A4D6HS87_9EURY</name>
<feature type="domain" description="PAC" evidence="11">
    <location>
        <begin position="879"/>
        <end position="931"/>
    </location>
</feature>
<dbReference type="SMART" id="SM00388">
    <property type="entry name" value="HisKA"/>
    <property type="match status" value="1"/>
</dbReference>
<keyword evidence="4" id="KW-0808">Transferase</keyword>
<dbReference type="Pfam" id="PF02518">
    <property type="entry name" value="HATPase_c"/>
    <property type="match status" value="1"/>
</dbReference>
<feature type="domain" description="PAC" evidence="11">
    <location>
        <begin position="385"/>
        <end position="438"/>
    </location>
</feature>
<dbReference type="InterPro" id="IPR013655">
    <property type="entry name" value="PAS_fold_3"/>
</dbReference>
<evidence type="ECO:0000256" key="5">
    <source>
        <dbReference type="ARBA" id="ARBA00022777"/>
    </source>
</evidence>
<dbReference type="InterPro" id="IPR001789">
    <property type="entry name" value="Sig_transdc_resp-reg_receiver"/>
</dbReference>
<dbReference type="CDD" id="cd00075">
    <property type="entry name" value="HATPase"/>
    <property type="match status" value="1"/>
</dbReference>
<dbReference type="InterPro" id="IPR029016">
    <property type="entry name" value="GAF-like_dom_sf"/>
</dbReference>
<dbReference type="InterPro" id="IPR005467">
    <property type="entry name" value="His_kinase_dom"/>
</dbReference>
<dbReference type="KEGG" id="nbg:DV706_14985"/>
<sequence length="1164" mass="130950">MAAAIRVLHVDDDVGRLERTATRLESMDDRIAVRSTTDPADALELLQDGGIDWVAAAYRLHGTDGIDLLTSVREIEPTCPFLLYTGHGSEEVASAAIAADVTEYLSFDDETDESDQLARTLIDAVEQRSATRQAPNYERVAALVRSVQSKLVRATSHEEIDAAVCETFVDAEPYVFAWIGEYRETDERIVPRASAGLEPEYLTGIDIRADDTATGQGPTGLAVQTRSLQVVQDLEADPAYEPWREDALERGYRASAAVPLVHENRCYGVLNVYADQTGVFEPDEQAMLAELGETIAHAHHRVQLQNRYEAQYQELFEEAPVMVALTRTETEHGGPVIDDCNRRFARKLGYAREELCGRPLATVHADPSAATIVNGGHERAREGESVTETRVLITRDGNRLSTQFQSTPRRDATGETIGTHALFVDITDQKRAQGVLSQAAAMEASMDGIAIFDEDESYVYVNQAHVDIYGYDDREAFTDTSWRTRFPDEEIERFEADVFPALVEDGKWRGEATGIRADGTTFPQELSLAQLEDGRVVSVVRDITERRERQRKLERSRERLRVLFDRSPDAIFVHDTDGSIVDVNDRATTDLGYSRTELLSLSIDDIEIGDDLEELRELWTTMDVGKTATIQGRHRRKDGSTYPVEVWISKITLHETDRILALSRDITARKERERERRRQSDLFERAQEIAAIGAWETDLQAERGWWTEQVCRIFGLPAGYEPEPGEGIEQFHPDDQPVIREAFERAVDTGEPYDLELRLGDESDARWVHVRGDPQREDGETVRIRGTIQDITDRKQYEEALEQARDELQQIIDLVPDMLFVKNRKGEYILANETTATYYDCPRSAVEGKTDVELLPDIEQARQFHQDDIAVIDSGEPMYVPEEELTTADGETRILQTTKLPYEVAGTGDAAVLGYARDVTELKEYERQLETQRDNLEVLNQVVRHDIRNDLQLVLAYAEMLEEVVDEAGREYVKQVVASARDAVAITETARDVSEVMLQADAEPTQVRLRYTLEHELDEIRSTYENAVVTTEGTIPRLEVVADDMLESVFRNLLTNAIEHNDTEIPVVTVSASIEGDDVEIQIADNGPGIPDERKETIFEEGEKGLESQGTGLGLYLVQTLVDRYGGDVWVTDRTERWATDERTQAGDETVTGSVFAVRLPIAR</sequence>
<proteinExistence type="predicted"/>
<dbReference type="InterPro" id="IPR003661">
    <property type="entry name" value="HisK_dim/P_dom"/>
</dbReference>
<dbReference type="Proteomes" id="UP000296822">
    <property type="component" value="Chromosome"/>
</dbReference>
<dbReference type="Gene3D" id="3.30.565.10">
    <property type="entry name" value="Histidine kinase-like ATPase, C-terminal domain"/>
    <property type="match status" value="1"/>
</dbReference>
<dbReference type="CDD" id="cd00156">
    <property type="entry name" value="REC"/>
    <property type="match status" value="1"/>
</dbReference>
<dbReference type="RefSeq" id="WP_006067578.1">
    <property type="nucleotide sequence ID" value="NZ_CP031305.1"/>
</dbReference>
<dbReference type="InterPro" id="IPR052162">
    <property type="entry name" value="Sensor_kinase/Photoreceptor"/>
</dbReference>
<evidence type="ECO:0000256" key="3">
    <source>
        <dbReference type="ARBA" id="ARBA00022553"/>
    </source>
</evidence>
<dbReference type="EMBL" id="CP031305">
    <property type="protein sequence ID" value="QCC55657.1"/>
    <property type="molecule type" value="Genomic_DNA"/>
</dbReference>
<dbReference type="InterPro" id="IPR001610">
    <property type="entry name" value="PAC"/>
</dbReference>
<dbReference type="InterPro" id="IPR003018">
    <property type="entry name" value="GAF"/>
</dbReference>
<dbReference type="Pfam" id="PF13185">
    <property type="entry name" value="GAF_2"/>
    <property type="match status" value="1"/>
</dbReference>
<dbReference type="PANTHER" id="PTHR43304">
    <property type="entry name" value="PHYTOCHROME-LIKE PROTEIN CPH1"/>
    <property type="match status" value="1"/>
</dbReference>
<dbReference type="PROSITE" id="PS50109">
    <property type="entry name" value="HIS_KIN"/>
    <property type="match status" value="1"/>
</dbReference>
<dbReference type="PROSITE" id="PS50110">
    <property type="entry name" value="RESPONSE_REGULATORY"/>
    <property type="match status" value="1"/>
</dbReference>
<dbReference type="InterPro" id="IPR035965">
    <property type="entry name" value="PAS-like_dom_sf"/>
</dbReference>
<dbReference type="InterPro" id="IPR013656">
    <property type="entry name" value="PAS_4"/>
</dbReference>